<sequence length="397" mass="42264">MRPERAPLLRRGPGPAGVAASRPGRGLRPGEDGDVRAGAEDVLRHLPGAARLPDRHVPQARRVSPGPPPASPAHWKGRRVLVTGGGGFLGTWFARRLAEIGAEVVAVHRPRPEGPLPDGLGDGWALAEADLRSPAEVESLLRGPAAGTDTVVHCAAVYGDSAFKRRHGGTLLAANTRLVSTVLDAARRHGAGTLVLISSTEVYSAALTGPIREEDDHRARPDLSGDGYALAKVFAELLADEYRREFGMTVFTARPANVYGPGDGLGPRPPLAVPAMLRRLAAGEPVPVWGGGRQRRSFVHVEDMVEAVLQMVASGAFDTFNVAAPGTVSMLELAHLVAAEFGAPDRVELRPDLPGGPPVREFDTTRMRRVVDFEPRPLRTGIADTVRWFREGGGGPR</sequence>
<dbReference type="AlphaFoldDB" id="A0A5S4GRX7"/>
<dbReference type="SUPFAM" id="SSF51735">
    <property type="entry name" value="NAD(P)-binding Rossmann-fold domains"/>
    <property type="match status" value="1"/>
</dbReference>
<dbReference type="InterPro" id="IPR036291">
    <property type="entry name" value="NAD(P)-bd_dom_sf"/>
</dbReference>
<dbReference type="Proteomes" id="UP000305238">
    <property type="component" value="Unassembled WGS sequence"/>
</dbReference>
<dbReference type="EMBL" id="VCKZ01000170">
    <property type="protein sequence ID" value="TMR35715.1"/>
    <property type="molecule type" value="Genomic_DNA"/>
</dbReference>
<comment type="caution">
    <text evidence="3">The sequence shown here is derived from an EMBL/GenBank/DDBJ whole genome shotgun (WGS) entry which is preliminary data.</text>
</comment>
<feature type="domain" description="NAD-dependent epimerase/dehydratase" evidence="2">
    <location>
        <begin position="80"/>
        <end position="323"/>
    </location>
</feature>
<reference evidence="3 4" key="1">
    <citation type="submission" date="2019-05" db="EMBL/GenBank/DDBJ databases">
        <title>Draft genome sequence of Actinomadura geliboluensis A8036.</title>
        <authorList>
            <person name="Saricaoglu S."/>
            <person name="Isik K."/>
        </authorList>
    </citation>
    <scope>NUCLEOTIDE SEQUENCE [LARGE SCALE GENOMIC DNA]</scope>
    <source>
        <strain evidence="3 4">A8036</strain>
    </source>
</reference>
<feature type="region of interest" description="Disordered" evidence="1">
    <location>
        <begin position="1"/>
        <end position="76"/>
    </location>
</feature>
<dbReference type="InterPro" id="IPR050177">
    <property type="entry name" value="Lipid_A_modif_metabolic_enz"/>
</dbReference>
<evidence type="ECO:0000259" key="2">
    <source>
        <dbReference type="Pfam" id="PF01370"/>
    </source>
</evidence>
<organism evidence="3 4">
    <name type="scientific">Actinomadura geliboluensis</name>
    <dbReference type="NCBI Taxonomy" id="882440"/>
    <lineage>
        <taxon>Bacteria</taxon>
        <taxon>Bacillati</taxon>
        <taxon>Actinomycetota</taxon>
        <taxon>Actinomycetes</taxon>
        <taxon>Streptosporangiales</taxon>
        <taxon>Thermomonosporaceae</taxon>
        <taxon>Actinomadura</taxon>
    </lineage>
</organism>
<dbReference type="OrthoDB" id="9779041at2"/>
<dbReference type="Pfam" id="PF01370">
    <property type="entry name" value="Epimerase"/>
    <property type="match status" value="1"/>
</dbReference>
<evidence type="ECO:0000313" key="3">
    <source>
        <dbReference type="EMBL" id="TMR35715.1"/>
    </source>
</evidence>
<name>A0A5S4GRX7_9ACTN</name>
<accession>A0A5S4GRX7</accession>
<gene>
    <name evidence="3" type="ORF">ETD96_22425</name>
</gene>
<protein>
    <submittedName>
        <fullName evidence="3">NAD-dependent epimerase/dehydratase family protein</fullName>
    </submittedName>
</protein>
<evidence type="ECO:0000313" key="4">
    <source>
        <dbReference type="Proteomes" id="UP000305238"/>
    </source>
</evidence>
<dbReference type="PANTHER" id="PTHR43245">
    <property type="entry name" value="BIFUNCTIONAL POLYMYXIN RESISTANCE PROTEIN ARNA"/>
    <property type="match status" value="1"/>
</dbReference>
<dbReference type="InterPro" id="IPR001509">
    <property type="entry name" value="Epimerase_deHydtase"/>
</dbReference>
<proteinExistence type="predicted"/>
<evidence type="ECO:0000256" key="1">
    <source>
        <dbReference type="SAM" id="MobiDB-lite"/>
    </source>
</evidence>
<feature type="compositionally biased region" description="Basic and acidic residues" evidence="1">
    <location>
        <begin position="28"/>
        <end position="44"/>
    </location>
</feature>
<dbReference type="Gene3D" id="3.40.50.720">
    <property type="entry name" value="NAD(P)-binding Rossmann-like Domain"/>
    <property type="match status" value="1"/>
</dbReference>
<keyword evidence="4" id="KW-1185">Reference proteome</keyword>